<dbReference type="Proteomes" id="UP000225706">
    <property type="component" value="Unassembled WGS sequence"/>
</dbReference>
<dbReference type="AlphaFoldDB" id="A0A2B4R3F7"/>
<dbReference type="EMBL" id="LSMT01001551">
    <property type="protein sequence ID" value="PFX12151.1"/>
    <property type="molecule type" value="Genomic_DNA"/>
</dbReference>
<reference evidence="2" key="1">
    <citation type="journal article" date="2017" name="bioRxiv">
        <title>Comparative analysis of the genomes of Stylophora pistillata and Acropora digitifera provides evidence for extensive differences between species of corals.</title>
        <authorList>
            <person name="Voolstra C.R."/>
            <person name="Li Y."/>
            <person name="Liew Y.J."/>
            <person name="Baumgarten S."/>
            <person name="Zoccola D."/>
            <person name="Flot J.-F."/>
            <person name="Tambutte S."/>
            <person name="Allemand D."/>
            <person name="Aranda M."/>
        </authorList>
    </citation>
    <scope>NUCLEOTIDE SEQUENCE [LARGE SCALE GENOMIC DNA]</scope>
</reference>
<name>A0A2B4R3F7_STYPI</name>
<accession>A0A2B4R3F7</accession>
<comment type="caution">
    <text evidence="1">The sequence shown here is derived from an EMBL/GenBank/DDBJ whole genome shotgun (WGS) entry which is preliminary data.</text>
</comment>
<evidence type="ECO:0000313" key="2">
    <source>
        <dbReference type="Proteomes" id="UP000225706"/>
    </source>
</evidence>
<gene>
    <name evidence="1" type="ORF">AWC38_SpisGene23936</name>
</gene>
<sequence>MADEQGFCDGMVETYDEEINFDKDVKKVIDEGIKEARQMDPEKRAQVIETAGRLAYDIMIVESIGDERDAKVARGRKEAAENFIKEELKRMVSQEDAFKQERYPYAELLVEAKKAAEKEKERIFNKGKTQAAEKIPEQKTWKRLKSTSEELEIETGGKIPEQNLNAKIEARGMF</sequence>
<organism evidence="1 2">
    <name type="scientific">Stylophora pistillata</name>
    <name type="common">Smooth cauliflower coral</name>
    <dbReference type="NCBI Taxonomy" id="50429"/>
    <lineage>
        <taxon>Eukaryota</taxon>
        <taxon>Metazoa</taxon>
        <taxon>Cnidaria</taxon>
        <taxon>Anthozoa</taxon>
        <taxon>Hexacorallia</taxon>
        <taxon>Scleractinia</taxon>
        <taxon>Astrocoeniina</taxon>
        <taxon>Pocilloporidae</taxon>
        <taxon>Stylophora</taxon>
    </lineage>
</organism>
<protein>
    <submittedName>
        <fullName evidence="1">Uncharacterized protein</fullName>
    </submittedName>
</protein>
<keyword evidence="2" id="KW-1185">Reference proteome</keyword>
<proteinExistence type="predicted"/>
<dbReference type="OrthoDB" id="10529725at2759"/>
<evidence type="ECO:0000313" key="1">
    <source>
        <dbReference type="EMBL" id="PFX12151.1"/>
    </source>
</evidence>